<dbReference type="InterPro" id="IPR029063">
    <property type="entry name" value="SAM-dependent_MTases_sf"/>
</dbReference>
<keyword evidence="2" id="KW-0808">Transferase</keyword>
<dbReference type="Proteomes" id="UP000185696">
    <property type="component" value="Unassembled WGS sequence"/>
</dbReference>
<sequence length="261" mass="28902">MQLAYSELQPEMHAESGRRKKAQKIIRVLEHHLGREDLKDLVVLDLGCSTGFIADELAKAGGQVVGIDIDEPGLVAASKRFGNAVAFLCTDGSALPFPDNSVDIVVFNQIYEHVVDPDAVMDEIRRILSPTGVAYLGLGNRLQVIEPHYGLPLLSWLPYGLADRYMRAAGKGEKYYERFRTRPGLRKLCHGLRIWDYTYTVLCEPERFGADDMVPGRLATAPPAFWKALAPIIPTYIWLGTKEGPAPAGGPTRFPPTPFQL</sequence>
<dbReference type="OrthoDB" id="9810247at2"/>
<evidence type="ECO:0000313" key="3">
    <source>
        <dbReference type="Proteomes" id="UP000185696"/>
    </source>
</evidence>
<dbReference type="AlphaFoldDB" id="A0A7Z1B0C8"/>
<feature type="domain" description="Methyltransferase type 11" evidence="1">
    <location>
        <begin position="44"/>
        <end position="135"/>
    </location>
</feature>
<evidence type="ECO:0000313" key="2">
    <source>
        <dbReference type="EMBL" id="OLF13146.1"/>
    </source>
</evidence>
<keyword evidence="3" id="KW-1185">Reference proteome</keyword>
<keyword evidence="2" id="KW-0489">Methyltransferase</keyword>
<dbReference type="PANTHER" id="PTHR43591">
    <property type="entry name" value="METHYLTRANSFERASE"/>
    <property type="match status" value="1"/>
</dbReference>
<dbReference type="EMBL" id="MSIF01000002">
    <property type="protein sequence ID" value="OLF13146.1"/>
    <property type="molecule type" value="Genomic_DNA"/>
</dbReference>
<dbReference type="SUPFAM" id="SSF53335">
    <property type="entry name" value="S-adenosyl-L-methionine-dependent methyltransferases"/>
    <property type="match status" value="1"/>
</dbReference>
<dbReference type="CDD" id="cd02440">
    <property type="entry name" value="AdoMet_MTases"/>
    <property type="match status" value="1"/>
</dbReference>
<dbReference type="Pfam" id="PF08241">
    <property type="entry name" value="Methyltransf_11"/>
    <property type="match status" value="1"/>
</dbReference>
<proteinExistence type="predicted"/>
<comment type="caution">
    <text evidence="2">The sequence shown here is derived from an EMBL/GenBank/DDBJ whole genome shotgun (WGS) entry which is preliminary data.</text>
</comment>
<organism evidence="2 3">
    <name type="scientific">Actinophytocola xinjiangensis</name>
    <dbReference type="NCBI Taxonomy" id="485602"/>
    <lineage>
        <taxon>Bacteria</taxon>
        <taxon>Bacillati</taxon>
        <taxon>Actinomycetota</taxon>
        <taxon>Actinomycetes</taxon>
        <taxon>Pseudonocardiales</taxon>
        <taxon>Pseudonocardiaceae</taxon>
    </lineage>
</organism>
<dbReference type="Gene3D" id="3.40.50.150">
    <property type="entry name" value="Vaccinia Virus protein VP39"/>
    <property type="match status" value="1"/>
</dbReference>
<accession>A0A7Z1B0C8</accession>
<keyword evidence="2" id="KW-0830">Ubiquinone</keyword>
<dbReference type="InterPro" id="IPR013216">
    <property type="entry name" value="Methyltransf_11"/>
</dbReference>
<dbReference type="GO" id="GO:0008757">
    <property type="term" value="F:S-adenosylmethionine-dependent methyltransferase activity"/>
    <property type="evidence" value="ECO:0007669"/>
    <property type="project" value="InterPro"/>
</dbReference>
<reference evidence="2 3" key="1">
    <citation type="submission" date="2016-12" db="EMBL/GenBank/DDBJ databases">
        <title>The draft genome sequence of Actinophytocola xinjiangensis.</title>
        <authorList>
            <person name="Wang W."/>
            <person name="Yuan L."/>
        </authorList>
    </citation>
    <scope>NUCLEOTIDE SEQUENCE [LARGE SCALE GENOMIC DNA]</scope>
    <source>
        <strain evidence="2 3">CGMCC 4.4663</strain>
    </source>
</reference>
<gene>
    <name evidence="2" type="ORF">BLA60_04965</name>
</gene>
<dbReference type="PANTHER" id="PTHR43591:SF110">
    <property type="entry name" value="RHODANESE DOMAIN-CONTAINING PROTEIN"/>
    <property type="match status" value="1"/>
</dbReference>
<dbReference type="GO" id="GO:0032259">
    <property type="term" value="P:methylation"/>
    <property type="evidence" value="ECO:0007669"/>
    <property type="project" value="UniProtKB-KW"/>
</dbReference>
<protein>
    <submittedName>
        <fullName evidence="2">Ubiquinone biosynthesis methyltransferase UbiE</fullName>
    </submittedName>
</protein>
<name>A0A7Z1B0C8_9PSEU</name>
<evidence type="ECO:0000259" key="1">
    <source>
        <dbReference type="Pfam" id="PF08241"/>
    </source>
</evidence>